<protein>
    <submittedName>
        <fullName evidence="4">Ribonuclease H-like domain-containing protein</fullName>
    </submittedName>
</protein>
<sequence length="915" mass="102372">MRRRKNGSHAGTLACMRWNEEKLKKRPHERNIDEVGGMHIFWNSMIDLSLGSTSGYQCLVSQNFVLRRKLQEESFTTKEDMAPYGFFQIRATYKRGLATVEAQLITYRKNEVLFSEEVAVLKRESHEFKGYGPENSNQESNVVCDKKISDNSKENSDESLVEEQISQDKSSFVESSLNVDKETAGREDTINTGGHTVKVLQHVGFGDLLYLNGASLAFKDTTTLMTMADPSSGPRCQDTILGDVDAQTRFEITSKQSNDPPLSRGYTLGDQLGGLMKLLGIDEFCTQLQSNHLHILVLNNFGRLAKVQTVRLECVSTSLSWIRSGLLLRVQGIGRERSSLRLMQRYWDCLPTATIFKELARMGEWKDFSGRITPLYLDTMWFKLVKKWVLDLGKAKDAQAKEITALKKRIQKLERKKKSRPTGLKRLKKIGMSRRVESSEDRESLGDPKDASKQGRILVLMRMPVKAKSVIEKDEQSTKLDDSTAGEAVTTASVEGSTTPTTIKEITLAQTLIQIKAAKPKVVTTAATTTTTTRPKARGVVVQEPSKFRAPQEAQPLISKDKGKCIMIEPNFPLKRKDQIALDEQIARDIQAKLDAELIEEQKLARKQEEEANIALIGVMLIKQTRSSKRYSSIDKDRPTRNRQRGLGGSLEDSQGNKIEQYFQVQDYALWDVIENGNSFKPATKTTTNADGTSTTLIPGLVTTKEKVQKKNDMKARSMLLMTLPNKHLMTFNQYKDAKTLFAAIQTRFGGNEATKKTLLKQMYENFSAPSTESLDSIFNRLEKIVKGTASSSSSSNSQNMAFVSSPSSTNEVNTDYGVSTANTPSSLLALSFYTASTQVRSTAILIVDDISIAEIEDKKVECFNCHKIGHFKRECRGPNNQDSMNRNQDSSRRTINVEETSSKAMLAIDGAGFD</sequence>
<evidence type="ECO:0000313" key="4">
    <source>
        <dbReference type="EMBL" id="GJT90854.1"/>
    </source>
</evidence>
<gene>
    <name evidence="4" type="ORF">Tco_1079699</name>
</gene>
<feature type="compositionally biased region" description="Polar residues" evidence="2">
    <location>
        <begin position="799"/>
        <end position="817"/>
    </location>
</feature>
<feature type="domain" description="CCHC-type" evidence="3">
    <location>
        <begin position="863"/>
        <end position="877"/>
    </location>
</feature>
<organism evidence="4 5">
    <name type="scientific">Tanacetum coccineum</name>
    <dbReference type="NCBI Taxonomy" id="301880"/>
    <lineage>
        <taxon>Eukaryota</taxon>
        <taxon>Viridiplantae</taxon>
        <taxon>Streptophyta</taxon>
        <taxon>Embryophyta</taxon>
        <taxon>Tracheophyta</taxon>
        <taxon>Spermatophyta</taxon>
        <taxon>Magnoliopsida</taxon>
        <taxon>eudicotyledons</taxon>
        <taxon>Gunneridae</taxon>
        <taxon>Pentapetalae</taxon>
        <taxon>asterids</taxon>
        <taxon>campanulids</taxon>
        <taxon>Asterales</taxon>
        <taxon>Asteraceae</taxon>
        <taxon>Asteroideae</taxon>
        <taxon>Anthemideae</taxon>
        <taxon>Anthemidinae</taxon>
        <taxon>Tanacetum</taxon>
    </lineage>
</organism>
<keyword evidence="1" id="KW-0479">Metal-binding</keyword>
<feature type="region of interest" description="Disordered" evidence="2">
    <location>
        <begin position="789"/>
        <end position="817"/>
    </location>
</feature>
<evidence type="ECO:0000313" key="5">
    <source>
        <dbReference type="Proteomes" id="UP001151760"/>
    </source>
</evidence>
<evidence type="ECO:0000259" key="3">
    <source>
        <dbReference type="PROSITE" id="PS50158"/>
    </source>
</evidence>
<proteinExistence type="predicted"/>
<accession>A0ABQ5HTX9</accession>
<keyword evidence="5" id="KW-1185">Reference proteome</keyword>
<keyword evidence="1" id="KW-0862">Zinc</keyword>
<evidence type="ECO:0000256" key="1">
    <source>
        <dbReference type="PROSITE-ProRule" id="PRU00047"/>
    </source>
</evidence>
<dbReference type="Gene3D" id="4.10.60.10">
    <property type="entry name" value="Zinc finger, CCHC-type"/>
    <property type="match status" value="1"/>
</dbReference>
<dbReference type="Pfam" id="PF14223">
    <property type="entry name" value="Retrotran_gag_2"/>
    <property type="match status" value="1"/>
</dbReference>
<dbReference type="Proteomes" id="UP001151760">
    <property type="component" value="Unassembled WGS sequence"/>
</dbReference>
<keyword evidence="1" id="KW-0863">Zinc-finger</keyword>
<feature type="compositionally biased region" description="Basic residues" evidence="2">
    <location>
        <begin position="413"/>
        <end position="432"/>
    </location>
</feature>
<comment type="caution">
    <text evidence="4">The sequence shown here is derived from an EMBL/GenBank/DDBJ whole genome shotgun (WGS) entry which is preliminary data.</text>
</comment>
<dbReference type="InterPro" id="IPR036875">
    <property type="entry name" value="Znf_CCHC_sf"/>
</dbReference>
<dbReference type="InterPro" id="IPR001878">
    <property type="entry name" value="Znf_CCHC"/>
</dbReference>
<evidence type="ECO:0000256" key="2">
    <source>
        <dbReference type="SAM" id="MobiDB-lite"/>
    </source>
</evidence>
<name>A0ABQ5HTX9_9ASTR</name>
<feature type="region of interest" description="Disordered" evidence="2">
    <location>
        <begin position="628"/>
        <end position="653"/>
    </location>
</feature>
<reference evidence="4" key="2">
    <citation type="submission" date="2022-01" db="EMBL/GenBank/DDBJ databases">
        <authorList>
            <person name="Yamashiro T."/>
            <person name="Shiraishi A."/>
            <person name="Satake H."/>
            <person name="Nakayama K."/>
        </authorList>
    </citation>
    <scope>NUCLEOTIDE SEQUENCE</scope>
</reference>
<dbReference type="SMART" id="SM00343">
    <property type="entry name" value="ZnF_C2HC"/>
    <property type="match status" value="1"/>
</dbReference>
<feature type="compositionally biased region" description="Basic and acidic residues" evidence="2">
    <location>
        <begin position="434"/>
        <end position="450"/>
    </location>
</feature>
<reference evidence="4" key="1">
    <citation type="journal article" date="2022" name="Int. J. Mol. Sci.">
        <title>Draft Genome of Tanacetum Coccineum: Genomic Comparison of Closely Related Tanacetum-Family Plants.</title>
        <authorList>
            <person name="Yamashiro T."/>
            <person name="Shiraishi A."/>
            <person name="Nakayama K."/>
            <person name="Satake H."/>
        </authorList>
    </citation>
    <scope>NUCLEOTIDE SEQUENCE</scope>
</reference>
<dbReference type="SUPFAM" id="SSF57756">
    <property type="entry name" value="Retrovirus zinc finger-like domains"/>
    <property type="match status" value="1"/>
</dbReference>
<dbReference type="EMBL" id="BQNB010019962">
    <property type="protein sequence ID" value="GJT90854.1"/>
    <property type="molecule type" value="Genomic_DNA"/>
</dbReference>
<dbReference type="PROSITE" id="PS50158">
    <property type="entry name" value="ZF_CCHC"/>
    <property type="match status" value="1"/>
</dbReference>
<feature type="region of interest" description="Disordered" evidence="2">
    <location>
        <begin position="413"/>
        <end position="450"/>
    </location>
</feature>